<evidence type="ECO:0000256" key="1">
    <source>
        <dbReference type="SAM" id="MobiDB-lite"/>
    </source>
</evidence>
<sequence length="477" mass="54056">MFQFIRELNRIYDDENKDDMPVYKSFEFLDNSQELKGFKENEINNLKLINAKEEDGVVRNHGGTEGFMESEDPLHRAGFPKCPTNESQEDKGRKKIYVKRDVEDYDMPEMVAFFEDSNYHLFKHISRDNESAFQDDSLIEDYELDRYNLSSILNNDDVESYDSTEATLERLSCITNELQLVAEDVSKNEQHLCRRFWMEDDEDSEDEIDEIDDALFDCPAETIHLIKHARKNKQNSKKPIMEDTEDFNGRASVCTDNPAEKFLYSSYKRLTMADEEDFDGTDSVWIDNPTKRILHKIHPIKEIPSKESALSNSSSSSATEAEQNYCATSDACLKSEEKSTNSNTETAASKQAAALDCGQVLEAEKPESGMSSESPKTSSQSLINQYCDEDSSSDPPSGPIEHSGSIPNSGSVRSSSSNTSACSFAFPVLASEWSGSPVKMVNTDKKQWPPTPIAKRKQLKRPPRWRLLVCCKSITEE</sequence>
<dbReference type="PANTHER" id="PTHR33914">
    <property type="entry name" value="18S PRE-RIBOSOMAL ASSEMBLY PROTEIN GAR2-LIKE PROTEIN"/>
    <property type="match status" value="1"/>
</dbReference>
<feature type="compositionally biased region" description="Polar residues" evidence="1">
    <location>
        <begin position="369"/>
        <end position="384"/>
    </location>
</feature>
<dbReference type="EMBL" id="EQ973788">
    <property type="protein sequence ID" value="EEF47710.1"/>
    <property type="molecule type" value="Genomic_DNA"/>
</dbReference>
<dbReference type="Proteomes" id="UP000008311">
    <property type="component" value="Unassembled WGS sequence"/>
</dbReference>
<dbReference type="AlphaFoldDB" id="B9RLI5"/>
<reference evidence="3" key="1">
    <citation type="journal article" date="2010" name="Nat. Biotechnol.">
        <title>Draft genome sequence of the oilseed species Ricinus communis.</title>
        <authorList>
            <person name="Chan A.P."/>
            <person name="Crabtree J."/>
            <person name="Zhao Q."/>
            <person name="Lorenzi H."/>
            <person name="Orvis J."/>
            <person name="Puiu D."/>
            <person name="Melake-Berhan A."/>
            <person name="Jones K.M."/>
            <person name="Redman J."/>
            <person name="Chen G."/>
            <person name="Cahoon E.B."/>
            <person name="Gedil M."/>
            <person name="Stanke M."/>
            <person name="Haas B.J."/>
            <person name="Wortman J.R."/>
            <person name="Fraser-Liggett C.M."/>
            <person name="Ravel J."/>
            <person name="Rabinowicz P.D."/>
        </authorList>
    </citation>
    <scope>NUCLEOTIDE SEQUENCE [LARGE SCALE GENOMIC DNA]</scope>
    <source>
        <strain evidence="3">cv. Hale</strain>
    </source>
</reference>
<dbReference type="OrthoDB" id="851292at2759"/>
<keyword evidence="3" id="KW-1185">Reference proteome</keyword>
<feature type="region of interest" description="Disordered" evidence="1">
    <location>
        <begin position="364"/>
        <end position="419"/>
    </location>
</feature>
<dbReference type="GO" id="GO:0009786">
    <property type="term" value="P:regulation of asymmetric cell division"/>
    <property type="evidence" value="ECO:0000318"/>
    <property type="project" value="GO_Central"/>
</dbReference>
<feature type="compositionally biased region" description="Low complexity" evidence="1">
    <location>
        <begin position="403"/>
        <end position="419"/>
    </location>
</feature>
<proteinExistence type="predicted"/>
<dbReference type="PANTHER" id="PTHR33914:SF2">
    <property type="entry name" value="OS02G0582100 PROTEIN"/>
    <property type="match status" value="1"/>
</dbReference>
<accession>B9RLI5</accession>
<organism evidence="2 3">
    <name type="scientific">Ricinus communis</name>
    <name type="common">Castor bean</name>
    <dbReference type="NCBI Taxonomy" id="3988"/>
    <lineage>
        <taxon>Eukaryota</taxon>
        <taxon>Viridiplantae</taxon>
        <taxon>Streptophyta</taxon>
        <taxon>Embryophyta</taxon>
        <taxon>Tracheophyta</taxon>
        <taxon>Spermatophyta</taxon>
        <taxon>Magnoliopsida</taxon>
        <taxon>eudicotyledons</taxon>
        <taxon>Gunneridae</taxon>
        <taxon>Pentapetalae</taxon>
        <taxon>rosids</taxon>
        <taxon>fabids</taxon>
        <taxon>Malpighiales</taxon>
        <taxon>Euphorbiaceae</taxon>
        <taxon>Acalyphoideae</taxon>
        <taxon>Acalypheae</taxon>
        <taxon>Ricinus</taxon>
    </lineage>
</organism>
<name>B9RLI5_RICCO</name>
<evidence type="ECO:0000313" key="3">
    <source>
        <dbReference type="Proteomes" id="UP000008311"/>
    </source>
</evidence>
<feature type="region of interest" description="Disordered" evidence="1">
    <location>
        <begin position="66"/>
        <end position="92"/>
    </location>
</feature>
<dbReference type="InterPro" id="IPR040378">
    <property type="entry name" value="BASL"/>
</dbReference>
<dbReference type="KEGG" id="rcu:8264680"/>
<protein>
    <submittedName>
        <fullName evidence="2">Uncharacterized protein</fullName>
    </submittedName>
</protein>
<dbReference type="InParanoid" id="B9RLI5"/>
<evidence type="ECO:0000313" key="2">
    <source>
        <dbReference type="EMBL" id="EEF47710.1"/>
    </source>
</evidence>
<dbReference type="eggNOG" id="ENOG502S4XA">
    <property type="taxonomic scope" value="Eukaryota"/>
</dbReference>
<gene>
    <name evidence="2" type="ORF">RCOM_1467380</name>
</gene>